<keyword evidence="3" id="KW-1185">Reference proteome</keyword>
<accession>A0A7J7JAU8</accession>
<evidence type="ECO:0000313" key="3">
    <source>
        <dbReference type="Proteomes" id="UP000593567"/>
    </source>
</evidence>
<feature type="coiled-coil region" evidence="1">
    <location>
        <begin position="62"/>
        <end position="96"/>
    </location>
</feature>
<evidence type="ECO:0000313" key="2">
    <source>
        <dbReference type="EMBL" id="KAF6022804.1"/>
    </source>
</evidence>
<dbReference type="AlphaFoldDB" id="A0A7J7JAU8"/>
<evidence type="ECO:0000256" key="1">
    <source>
        <dbReference type="SAM" id="Coils"/>
    </source>
</evidence>
<sequence>MYFSSLTCIICFTGLLKNMARFAAQLLALILLGVSGWGNSLSVPTTGRPSHSCDCGDLENHSQTQYVTLEEHKAKLKELEDKQKELKTQFHSLLNVLATGSKGISGLTLTSEELISQIWNSESPRVKRETGAPGSQHDYALPKVHSGAIKNGGAVYTRWGSGRCENDATLLYKGFAGGTFYGSMGGGTNFQCLPDEPEFQKSPNNKTRGGSMINGVEYQSFGYGIFPDSAHNQNVPCARCYTETRSAVMMIPAKRSCPAGWTQEYEGYLMSAYEHFQTSSTYECVDSHPEYVRGAEMNNDGSLMVFVKLDCITAGACSSYDSNLELSCVVCSK</sequence>
<reference evidence="2" key="1">
    <citation type="submission" date="2020-06" db="EMBL/GenBank/DDBJ databases">
        <title>Draft genome of Bugula neritina, a colonial animal packing powerful symbionts and potential medicines.</title>
        <authorList>
            <person name="Rayko M."/>
        </authorList>
    </citation>
    <scope>NUCLEOTIDE SEQUENCE [LARGE SCALE GENOMIC DNA]</scope>
    <source>
        <strain evidence="2">Kwan_BN1</strain>
    </source>
</reference>
<dbReference type="EMBL" id="VXIV02002805">
    <property type="protein sequence ID" value="KAF6022804.1"/>
    <property type="molecule type" value="Genomic_DNA"/>
</dbReference>
<organism evidence="2 3">
    <name type="scientific">Bugula neritina</name>
    <name type="common">Brown bryozoan</name>
    <name type="synonym">Sertularia neritina</name>
    <dbReference type="NCBI Taxonomy" id="10212"/>
    <lineage>
        <taxon>Eukaryota</taxon>
        <taxon>Metazoa</taxon>
        <taxon>Spiralia</taxon>
        <taxon>Lophotrochozoa</taxon>
        <taxon>Bryozoa</taxon>
        <taxon>Gymnolaemata</taxon>
        <taxon>Cheilostomatida</taxon>
        <taxon>Flustrina</taxon>
        <taxon>Buguloidea</taxon>
        <taxon>Bugulidae</taxon>
        <taxon>Bugula</taxon>
    </lineage>
</organism>
<dbReference type="PANTHER" id="PTHR24024">
    <property type="entry name" value="PULMONARY SURFACTANT-ASSOCIATED PROTEIN A"/>
    <property type="match status" value="1"/>
</dbReference>
<dbReference type="GO" id="GO:0005615">
    <property type="term" value="C:extracellular space"/>
    <property type="evidence" value="ECO:0007669"/>
    <property type="project" value="TreeGrafter"/>
</dbReference>
<protein>
    <recommendedName>
        <fullName evidence="4">Short-chain collagen C4-like</fullName>
    </recommendedName>
</protein>
<dbReference type="InterPro" id="IPR051077">
    <property type="entry name" value="Ca-dependent_lectin"/>
</dbReference>
<dbReference type="Proteomes" id="UP000593567">
    <property type="component" value="Unassembled WGS sequence"/>
</dbReference>
<dbReference type="OrthoDB" id="6086925at2759"/>
<evidence type="ECO:0008006" key="4">
    <source>
        <dbReference type="Google" id="ProtNLM"/>
    </source>
</evidence>
<comment type="caution">
    <text evidence="2">The sequence shown here is derived from an EMBL/GenBank/DDBJ whole genome shotgun (WGS) entry which is preliminary data.</text>
</comment>
<proteinExistence type="predicted"/>
<dbReference type="PANTHER" id="PTHR24024:SF18">
    <property type="entry name" value="SHORT-CHAIN COLLAGEN C4-LIKE"/>
    <property type="match status" value="1"/>
</dbReference>
<name>A0A7J7JAU8_BUGNE</name>
<gene>
    <name evidence="2" type="ORF">EB796_018906</name>
</gene>
<keyword evidence="1" id="KW-0175">Coiled coil</keyword>